<proteinExistence type="inferred from homology"/>
<gene>
    <name evidence="7" type="ORF">SteCoe_29423</name>
</gene>
<comment type="subcellular location">
    <subcellularLocation>
        <location evidence="1">Nucleus</location>
    </subcellularLocation>
</comment>
<dbReference type="GO" id="GO:0008380">
    <property type="term" value="P:RNA splicing"/>
    <property type="evidence" value="ECO:0007669"/>
    <property type="project" value="UniProtKB-KW"/>
</dbReference>
<dbReference type="GO" id="GO:0071011">
    <property type="term" value="C:precatalytic spliceosome"/>
    <property type="evidence" value="ECO:0007669"/>
    <property type="project" value="TreeGrafter"/>
</dbReference>
<dbReference type="Pfam" id="PF05700">
    <property type="entry name" value="BCAS2"/>
    <property type="match status" value="1"/>
</dbReference>
<sequence>MDFLCYGIENSDLVDALAYVDEYSENDEIKAKKMVEEEMKNFEMRDYLVKYKECYKEREVGGFVAMNLNTRSPSTPYEALSLSNTHKIILEHLETQKLNLELSNTYSDLAWKKHITSLESYEKSLDHNLNQLEKSTEDLHKSRKIHQSQVKSELKNLEEEFKVLVGKNASIYKKLQEKKEILQQLKNNST</sequence>
<dbReference type="GO" id="GO:0000974">
    <property type="term" value="C:Prp19 complex"/>
    <property type="evidence" value="ECO:0007669"/>
    <property type="project" value="TreeGrafter"/>
</dbReference>
<comment type="similarity">
    <text evidence="2">Belongs to the SPF27 family.</text>
</comment>
<dbReference type="EMBL" id="MPUH01000922">
    <property type="protein sequence ID" value="OMJ72189.1"/>
    <property type="molecule type" value="Genomic_DNA"/>
</dbReference>
<evidence type="ECO:0000256" key="5">
    <source>
        <dbReference type="ARBA" id="ARBA00023187"/>
    </source>
</evidence>
<keyword evidence="5" id="KW-0508">mRNA splicing</keyword>
<organism evidence="7 8">
    <name type="scientific">Stentor coeruleus</name>
    <dbReference type="NCBI Taxonomy" id="5963"/>
    <lineage>
        <taxon>Eukaryota</taxon>
        <taxon>Sar</taxon>
        <taxon>Alveolata</taxon>
        <taxon>Ciliophora</taxon>
        <taxon>Postciliodesmatophora</taxon>
        <taxon>Heterotrichea</taxon>
        <taxon>Heterotrichida</taxon>
        <taxon>Stentoridae</taxon>
        <taxon>Stentor</taxon>
    </lineage>
</organism>
<keyword evidence="6" id="KW-0539">Nucleus</keyword>
<protein>
    <submittedName>
        <fullName evidence="7">Uncharacterized protein</fullName>
    </submittedName>
</protein>
<evidence type="ECO:0000256" key="2">
    <source>
        <dbReference type="ARBA" id="ARBA00010788"/>
    </source>
</evidence>
<evidence type="ECO:0000313" key="7">
    <source>
        <dbReference type="EMBL" id="OMJ72189.1"/>
    </source>
</evidence>
<keyword evidence="3" id="KW-0507">mRNA processing</keyword>
<keyword evidence="8" id="KW-1185">Reference proteome</keyword>
<dbReference type="GO" id="GO:0071013">
    <property type="term" value="C:catalytic step 2 spliceosome"/>
    <property type="evidence" value="ECO:0007669"/>
    <property type="project" value="TreeGrafter"/>
</dbReference>
<evidence type="ECO:0000256" key="6">
    <source>
        <dbReference type="ARBA" id="ARBA00023242"/>
    </source>
</evidence>
<evidence type="ECO:0000256" key="3">
    <source>
        <dbReference type="ARBA" id="ARBA00022664"/>
    </source>
</evidence>
<keyword evidence="4" id="KW-0747">Spliceosome</keyword>
<evidence type="ECO:0000256" key="4">
    <source>
        <dbReference type="ARBA" id="ARBA00022728"/>
    </source>
</evidence>
<accession>A0A1R2B5Z8</accession>
<dbReference type="PANTHER" id="PTHR13296">
    <property type="entry name" value="BCAS2 PROTEIN"/>
    <property type="match status" value="1"/>
</dbReference>
<reference evidence="7 8" key="1">
    <citation type="submission" date="2016-11" db="EMBL/GenBank/DDBJ databases">
        <title>The macronuclear genome of Stentor coeruleus: a giant cell with tiny introns.</title>
        <authorList>
            <person name="Slabodnick M."/>
            <person name="Ruby J.G."/>
            <person name="Reiff S.B."/>
            <person name="Swart E.C."/>
            <person name="Gosai S."/>
            <person name="Prabakaran S."/>
            <person name="Witkowska E."/>
            <person name="Larue G.E."/>
            <person name="Fisher S."/>
            <person name="Freeman R.M."/>
            <person name="Gunawardena J."/>
            <person name="Chu W."/>
            <person name="Stover N.A."/>
            <person name="Gregory B.D."/>
            <person name="Nowacki M."/>
            <person name="Derisi J."/>
            <person name="Roy S.W."/>
            <person name="Marshall W.F."/>
            <person name="Sood P."/>
        </authorList>
    </citation>
    <scope>NUCLEOTIDE SEQUENCE [LARGE SCALE GENOMIC DNA]</scope>
    <source>
        <strain evidence="7">WM001</strain>
    </source>
</reference>
<evidence type="ECO:0000313" key="8">
    <source>
        <dbReference type="Proteomes" id="UP000187209"/>
    </source>
</evidence>
<dbReference type="PANTHER" id="PTHR13296:SF0">
    <property type="entry name" value="PRE-MRNA-SPLICING FACTOR SPF27"/>
    <property type="match status" value="1"/>
</dbReference>
<dbReference type="AlphaFoldDB" id="A0A1R2B5Z8"/>
<dbReference type="GO" id="GO:0006397">
    <property type="term" value="P:mRNA processing"/>
    <property type="evidence" value="ECO:0007669"/>
    <property type="project" value="UniProtKB-KW"/>
</dbReference>
<dbReference type="InterPro" id="IPR008409">
    <property type="entry name" value="SPF27"/>
</dbReference>
<dbReference type="Proteomes" id="UP000187209">
    <property type="component" value="Unassembled WGS sequence"/>
</dbReference>
<comment type="caution">
    <text evidence="7">The sequence shown here is derived from an EMBL/GenBank/DDBJ whole genome shotgun (WGS) entry which is preliminary data.</text>
</comment>
<evidence type="ECO:0000256" key="1">
    <source>
        <dbReference type="ARBA" id="ARBA00004123"/>
    </source>
</evidence>
<name>A0A1R2B5Z8_9CILI</name>
<dbReference type="OrthoDB" id="205794at2759"/>